<gene>
    <name evidence="1" type="ORF">TCEB3V08_LOCUS10903</name>
</gene>
<dbReference type="AlphaFoldDB" id="A0A7R9DAV1"/>
<sequence length="168" mass="17978">MCLPNSSATKVSSVPLPMASSPNICINASSQMSSVSLPDVLEPYNAAFLQVPKKQTEMISPQYTAAADVTPSRRITTQNNDAALQRMAQDDSGHNTGCEAVFIDIPKKISSEAIPRDWTTVFNLFVAAKKAKIRLLSKNYAKCGNGGNRLTSTGSAIHPTKFLSMNAG</sequence>
<evidence type="ECO:0000313" key="1">
    <source>
        <dbReference type="EMBL" id="CAD7411347.1"/>
    </source>
</evidence>
<dbReference type="EMBL" id="OC322178">
    <property type="protein sequence ID" value="CAD7411347.1"/>
    <property type="molecule type" value="Genomic_DNA"/>
</dbReference>
<name>A0A7R9DAV1_TIMCR</name>
<reference evidence="1" key="1">
    <citation type="submission" date="2020-11" db="EMBL/GenBank/DDBJ databases">
        <authorList>
            <person name="Tran Van P."/>
        </authorList>
    </citation>
    <scope>NUCLEOTIDE SEQUENCE</scope>
</reference>
<accession>A0A7R9DAV1</accession>
<organism evidence="1">
    <name type="scientific">Timema cristinae</name>
    <name type="common">Walking stick</name>
    <dbReference type="NCBI Taxonomy" id="61476"/>
    <lineage>
        <taxon>Eukaryota</taxon>
        <taxon>Metazoa</taxon>
        <taxon>Ecdysozoa</taxon>
        <taxon>Arthropoda</taxon>
        <taxon>Hexapoda</taxon>
        <taxon>Insecta</taxon>
        <taxon>Pterygota</taxon>
        <taxon>Neoptera</taxon>
        <taxon>Polyneoptera</taxon>
        <taxon>Phasmatodea</taxon>
        <taxon>Timematodea</taxon>
        <taxon>Timematoidea</taxon>
        <taxon>Timematidae</taxon>
        <taxon>Timema</taxon>
    </lineage>
</organism>
<proteinExistence type="predicted"/>
<protein>
    <submittedName>
        <fullName evidence="1">Uncharacterized protein</fullName>
    </submittedName>
</protein>